<dbReference type="InterPro" id="IPR016024">
    <property type="entry name" value="ARM-type_fold"/>
</dbReference>
<feature type="region of interest" description="Disordered" evidence="2">
    <location>
        <begin position="1065"/>
        <end position="1098"/>
    </location>
</feature>
<dbReference type="Gene3D" id="1.25.10.10">
    <property type="entry name" value="Leucine-rich Repeat Variant"/>
    <property type="match status" value="2"/>
</dbReference>
<dbReference type="AlphaFoldDB" id="A0A7S4Q9K4"/>
<dbReference type="InterPro" id="IPR011989">
    <property type="entry name" value="ARM-like"/>
</dbReference>
<dbReference type="SUPFAM" id="SSF48371">
    <property type="entry name" value="ARM repeat"/>
    <property type="match status" value="2"/>
</dbReference>
<dbReference type="GO" id="GO:0060090">
    <property type="term" value="F:molecular adaptor activity"/>
    <property type="evidence" value="ECO:0007669"/>
    <property type="project" value="TreeGrafter"/>
</dbReference>
<sequence length="1279" mass="137858">MEDGATRLELGLKGLLLAACLASGQPSLLEAVVLRAELALLGTGASCGSLFREGGAAANRARRIGARVLGTLCEQFAQASGGPMQKWLTSVNTALDAPAGSSRRAGAVLAACELLRIEEPTASGRALCSKALQLLLPGGDTDAAVLAAACDGLRRLSERRPLVWEVLEAEGAGGSGKVSRQALLDRLYELSKLVTGGLGDTKQAELGALNRELVHSSWRLLGQLASWGGEGSADCVERLVTIGRQSPGEEATAALGLALVAAVSDPKAPAGQRASSQAAALLQKLLGMAGATAESEDKDPKPPTDEASKAALIERETDQRCGVVWLTVLLRFFTRSGQAGGWLQEAAEHLCRSLVRAVGGLSIFVADCSLKALCHLYCLTPAESRTELMKNLFSSISNRTVVSNMFVGTPDTQARQEAAQATEKAAGPNSLKITAKERIDLLKDMMFLARELQHPPLFIGLLDQPVGSVWTGEVLREALDLQAPCLPDDLREHLCPKQIRPKLYPYFFHPNGPLRNAVVQLTASYFSVESPQHLASKFPEEWPLIAKNLISALGAARVTTREAAIQAAQVLFRGKAWAEVAFIFDDLWTIIVKLMDDMEEKVQAAVKPLVRMLRNLTLRVVDPKLGPKKDAEEAMKAVVPLLLKFCDLYKHAQPLCFDVMREMVKAAHGTNLMSPYVQDLVPPLLVSLSSMENTSLQYYQFHIDAASEEKGKELEAARISNSRDSESMKLIRQLVPLVTAENAEELAPRTRDSLHRGVGANTRVGVCDFWVAVCAERPSAVPSGGAVAGSMLRSTAGALLDASREVRSAAASCFASFARRNAPQDLTKVIFERLLKHDQEYRTDDVKRNAFRVSLARALWEVCRRCDDEFLEAELKAGISAKAFGLRWSLEQEVKTNWESLWNEVCPTTSGGVERYYREICAELSDSFADSVSRAEKINMSKAVSALSAQLDKVTPRPKWAEDSAVTGLQRAVFTSVQSLPVFDGNGLLVRALADLAALLHKRERNGATPGPAVDEAAVGLPLIRGFCEKGSLPDRAAAVRALLEAMSATRLWGALPEAEQLHAATSKHVDALQKEDDAQEREPGEAPLKRHRGKGQSPAEELLTATLDFWASTLQQCRREVEDEGDLDPPEAPELTAFVLASLSEFAAGSLTMRLAIVRLWKHLFSHFSEERIAVCARLNVEVCSQLASAIQDASLDQRSERLRRPALELAAALAKDAEPGGGREAFTRGLAAAAAAEAGSPAPRIVPLGAWLAKLDPATAEQCADQLAVLRPLGAAA</sequence>
<feature type="signal peptide" evidence="3">
    <location>
        <begin position="1"/>
        <end position="24"/>
    </location>
</feature>
<proteinExistence type="predicted"/>
<keyword evidence="3" id="KW-0732">Signal</keyword>
<feature type="chain" id="PRO_5030925420" description="Proteasome adapter and scaffold protein ECM29 HEAT-repeat domain-containing protein" evidence="3">
    <location>
        <begin position="25"/>
        <end position="1279"/>
    </location>
</feature>
<keyword evidence="1" id="KW-0677">Repeat</keyword>
<dbReference type="InterPro" id="IPR055443">
    <property type="entry name" value="HEAT_ECM29"/>
</dbReference>
<feature type="compositionally biased region" description="Basic and acidic residues" evidence="2">
    <location>
        <begin position="1068"/>
        <end position="1089"/>
    </location>
</feature>
<name>A0A7S4Q9K4_9DINO</name>
<dbReference type="PANTHER" id="PTHR23346:SF19">
    <property type="entry name" value="PROTEASOME ADAPTER AND SCAFFOLD PROTEIN ECM29"/>
    <property type="match status" value="1"/>
</dbReference>
<accession>A0A7S4Q9K4</accession>
<organism evidence="5">
    <name type="scientific">Alexandrium monilatum</name>
    <dbReference type="NCBI Taxonomy" id="311494"/>
    <lineage>
        <taxon>Eukaryota</taxon>
        <taxon>Sar</taxon>
        <taxon>Alveolata</taxon>
        <taxon>Dinophyceae</taxon>
        <taxon>Gonyaulacales</taxon>
        <taxon>Pyrocystaceae</taxon>
        <taxon>Alexandrium</taxon>
    </lineage>
</organism>
<dbReference type="PANTHER" id="PTHR23346">
    <property type="entry name" value="TRANSLATIONAL ACTIVATOR GCN1-RELATED"/>
    <property type="match status" value="1"/>
</dbReference>
<feature type="domain" description="Proteasome adapter and scaffold protein ECM29 HEAT-repeat" evidence="4">
    <location>
        <begin position="674"/>
        <end position="829"/>
    </location>
</feature>
<reference evidence="5" key="1">
    <citation type="submission" date="2021-01" db="EMBL/GenBank/DDBJ databases">
        <authorList>
            <person name="Corre E."/>
            <person name="Pelletier E."/>
            <person name="Niang G."/>
            <person name="Scheremetjew M."/>
            <person name="Finn R."/>
            <person name="Kale V."/>
            <person name="Holt S."/>
            <person name="Cochrane G."/>
            <person name="Meng A."/>
            <person name="Brown T."/>
            <person name="Cohen L."/>
        </authorList>
    </citation>
    <scope>NUCLEOTIDE SEQUENCE</scope>
    <source>
        <strain evidence="5">CCMP3105</strain>
    </source>
</reference>
<evidence type="ECO:0000259" key="4">
    <source>
        <dbReference type="Pfam" id="PF24492"/>
    </source>
</evidence>
<dbReference type="Pfam" id="PF24492">
    <property type="entry name" value="HEAT_ECM29"/>
    <property type="match status" value="1"/>
</dbReference>
<dbReference type="GO" id="GO:0036503">
    <property type="term" value="P:ERAD pathway"/>
    <property type="evidence" value="ECO:0007669"/>
    <property type="project" value="TreeGrafter"/>
</dbReference>
<evidence type="ECO:0000256" key="1">
    <source>
        <dbReference type="ARBA" id="ARBA00022737"/>
    </source>
</evidence>
<gene>
    <name evidence="5" type="ORF">AMON00008_LOCUS16311</name>
</gene>
<evidence type="ECO:0000256" key="3">
    <source>
        <dbReference type="SAM" id="SignalP"/>
    </source>
</evidence>
<dbReference type="GO" id="GO:0005634">
    <property type="term" value="C:nucleus"/>
    <property type="evidence" value="ECO:0007669"/>
    <property type="project" value="TreeGrafter"/>
</dbReference>
<protein>
    <recommendedName>
        <fullName evidence="4">Proteasome adapter and scaffold protein ECM29 HEAT-repeat domain-containing protein</fullName>
    </recommendedName>
</protein>
<evidence type="ECO:0000313" key="5">
    <source>
        <dbReference type="EMBL" id="CAE4576691.1"/>
    </source>
</evidence>
<evidence type="ECO:0000256" key="2">
    <source>
        <dbReference type="SAM" id="MobiDB-lite"/>
    </source>
</evidence>
<dbReference type="GO" id="GO:0005737">
    <property type="term" value="C:cytoplasm"/>
    <property type="evidence" value="ECO:0007669"/>
    <property type="project" value="TreeGrafter"/>
</dbReference>
<dbReference type="EMBL" id="HBNR01024332">
    <property type="protein sequence ID" value="CAE4576691.1"/>
    <property type="molecule type" value="Transcribed_RNA"/>
</dbReference>